<dbReference type="Pfam" id="PF08268">
    <property type="entry name" value="FBA_3"/>
    <property type="match status" value="1"/>
</dbReference>
<reference evidence="2" key="1">
    <citation type="submission" date="2020-01" db="EMBL/GenBank/DDBJ databases">
        <authorList>
            <person name="Mishra B."/>
        </authorList>
    </citation>
    <scope>NUCLEOTIDE SEQUENCE [LARGE SCALE GENOMIC DNA]</scope>
</reference>
<name>A0A6D2KI71_9BRAS</name>
<evidence type="ECO:0000313" key="3">
    <source>
        <dbReference type="Proteomes" id="UP000467841"/>
    </source>
</evidence>
<keyword evidence="3" id="KW-1185">Reference proteome</keyword>
<evidence type="ECO:0000313" key="2">
    <source>
        <dbReference type="EMBL" id="CAA7047915.1"/>
    </source>
</evidence>
<evidence type="ECO:0000259" key="1">
    <source>
        <dbReference type="Pfam" id="PF08268"/>
    </source>
</evidence>
<dbReference type="NCBIfam" id="TIGR01640">
    <property type="entry name" value="F_box_assoc_1"/>
    <property type="match status" value="1"/>
</dbReference>
<dbReference type="Proteomes" id="UP000467841">
    <property type="component" value="Unassembled WGS sequence"/>
</dbReference>
<accession>A0A6D2KI71</accession>
<dbReference type="EMBL" id="CACVBM020001384">
    <property type="protein sequence ID" value="CAA7047915.1"/>
    <property type="molecule type" value="Genomic_DNA"/>
</dbReference>
<comment type="caution">
    <text evidence="2">The sequence shown here is derived from an EMBL/GenBank/DDBJ whole genome shotgun (WGS) entry which is preliminary data.</text>
</comment>
<dbReference type="InterPro" id="IPR013187">
    <property type="entry name" value="F-box-assoc_dom_typ3"/>
</dbReference>
<protein>
    <recommendedName>
        <fullName evidence="1">F-box associated beta-propeller type 3 domain-containing protein</fullName>
    </recommendedName>
</protein>
<dbReference type="AlphaFoldDB" id="A0A6D2KI71"/>
<dbReference type="InterPro" id="IPR017451">
    <property type="entry name" value="F-box-assoc_interact_dom"/>
</dbReference>
<proteinExistence type="predicted"/>
<feature type="domain" description="F-box associated beta-propeller type 3" evidence="1">
    <location>
        <begin position="2"/>
        <end position="103"/>
    </location>
</feature>
<dbReference type="PANTHER" id="PTHR31111:SF125">
    <property type="entry name" value="F-BOX PROTEIN CPR30-LIKE"/>
    <property type="match status" value="1"/>
</dbReference>
<gene>
    <name evidence="2" type="ORF">MERR_LOCUS35150</name>
</gene>
<sequence length="107" mass="12289">MVICNPSTGQSLTLPKVKTRRIDVTSFFGYDPIDKQFKVLSMTWSRCGRTTEQHQVLTLGGTGKLSWRMIECSLRHYPQSDGICINGVLYYKAVVYEFERYGIVFLL</sequence>
<dbReference type="OrthoDB" id="1042273at2759"/>
<dbReference type="PANTHER" id="PTHR31111">
    <property type="entry name" value="BNAA05G37150D PROTEIN-RELATED"/>
    <property type="match status" value="1"/>
</dbReference>
<organism evidence="2 3">
    <name type="scientific">Microthlaspi erraticum</name>
    <dbReference type="NCBI Taxonomy" id="1685480"/>
    <lineage>
        <taxon>Eukaryota</taxon>
        <taxon>Viridiplantae</taxon>
        <taxon>Streptophyta</taxon>
        <taxon>Embryophyta</taxon>
        <taxon>Tracheophyta</taxon>
        <taxon>Spermatophyta</taxon>
        <taxon>Magnoliopsida</taxon>
        <taxon>eudicotyledons</taxon>
        <taxon>Gunneridae</taxon>
        <taxon>Pentapetalae</taxon>
        <taxon>rosids</taxon>
        <taxon>malvids</taxon>
        <taxon>Brassicales</taxon>
        <taxon>Brassicaceae</taxon>
        <taxon>Coluteocarpeae</taxon>
        <taxon>Microthlaspi</taxon>
    </lineage>
</organism>